<dbReference type="InterPro" id="IPR025297">
    <property type="entry name" value="DUF4159"/>
</dbReference>
<reference evidence="2" key="1">
    <citation type="journal article" date="2015" name="Nature">
        <title>Complex archaea that bridge the gap between prokaryotes and eukaryotes.</title>
        <authorList>
            <person name="Spang A."/>
            <person name="Saw J.H."/>
            <person name="Jorgensen S.L."/>
            <person name="Zaremba-Niedzwiedzka K."/>
            <person name="Martijn J."/>
            <person name="Lind A.E."/>
            <person name="van Eijk R."/>
            <person name="Schleper C."/>
            <person name="Guy L."/>
            <person name="Ettema T.J."/>
        </authorList>
    </citation>
    <scope>NUCLEOTIDE SEQUENCE</scope>
</reference>
<name>A0A0F9XD95_9ZZZZ</name>
<proteinExistence type="predicted"/>
<dbReference type="EMBL" id="LAZR01000061">
    <property type="protein sequence ID" value="KKN97011.1"/>
    <property type="molecule type" value="Genomic_DNA"/>
</dbReference>
<comment type="caution">
    <text evidence="2">The sequence shown here is derived from an EMBL/GenBank/DDBJ whole genome shotgun (WGS) entry which is preliminary data.</text>
</comment>
<dbReference type="SUPFAM" id="SSF48239">
    <property type="entry name" value="Terpenoid cyclases/Protein prenyltransferases"/>
    <property type="match status" value="1"/>
</dbReference>
<dbReference type="Gene3D" id="3.40.50.12140">
    <property type="entry name" value="Domain of unknown function DUF4159"/>
    <property type="match status" value="2"/>
</dbReference>
<feature type="domain" description="DUF4159" evidence="1">
    <location>
        <begin position="473"/>
        <end position="587"/>
    </location>
</feature>
<feature type="domain" description="DUF4159" evidence="1">
    <location>
        <begin position="737"/>
        <end position="929"/>
    </location>
</feature>
<accession>A0A0F9XD95</accession>
<dbReference type="Gene3D" id="1.50.10.20">
    <property type="match status" value="1"/>
</dbReference>
<evidence type="ECO:0000259" key="1">
    <source>
        <dbReference type="Pfam" id="PF13709"/>
    </source>
</evidence>
<dbReference type="InterPro" id="IPR008930">
    <property type="entry name" value="Terpenoid_cyclase/PrenylTrfase"/>
</dbReference>
<dbReference type="AlphaFoldDB" id="A0A0F9XD95"/>
<evidence type="ECO:0000313" key="2">
    <source>
        <dbReference type="EMBL" id="KKN97011.1"/>
    </source>
</evidence>
<sequence>MRRMASASLIVLTLCLSLAVPANAQMAAGPEFGRKVDESIKLAQEFLLSLQNLQKKHSKSGSWEDPPFPNHADKNPGLTALITYALLESGINPQDLRMKAAIKYLGKTRTTKTYAVGLRANVWYSANRKTNDRYLRALKHDAGLLSKGLINGTFGYDPGAGNDWDHSNAQYGVLGMWAVTLNGLDIPTKYWRSVMNHWKRYQLAGGGWGYDSVATGEYYGRRMQPTMSVGGLATLYICVDNLPSPPSVINCTGGQLDPSIQRALAWLDKNFRQTMLAPDKGTMVWHYYYIYGVERAALASGYKYFGNEDWYRFGASMLIKRQIKSDVGVAIGNRQVNLKGSWNGYDHTTLDKQITRNYAGGKIQLGAIEADTAFALLFLLRGKQPVLFNKLQFNGDWDNRPRDLASLTRWISKKLESDVNWQIIRMDTPVSEWRDAPFIYISGNRALPLGPGAPPPIIPGAAPGAAPPPPAGVFDQETMEKLRTYVNQGGTILSVTEHNGPQFTTSIRQFYKTLFPKYELIECPPDHPIYTCNYKLKPGKPTFFIVSNGIRPLAIHTDSDLAVHWETRAYESQKWAFEAATNLVLYVIDSMENLPYRATNTWLSAPDIPGLGEGDGGRRPVAVGGGGGGGGAAAGPVDWIYILTADGKSYRPADGKFAGMQAADGTQIPRPTDPGRVTVVTPEGLRISIPESLLNTQLMKPDKSGTFLAQRSGGAASPSAPQAPAAAQAFAGGSATIVRLKHGGNYDPEPLAYQRFVHLMRERAATNVNVLGPIAITQLPNYTGKLAVLTGTETLNLSAQEMDAIKKHVVSGGTIFIDAGGGSETFDESVKSMLRKMFPDDDLKTLAGASPVYNIPNATIGRVRFRSVTRRFIKSSRPQLKALLFKDRPGVIYSREDVTGGLVGYPSRAVDGYDPVSAFRIMRNVVLFAGRN</sequence>
<dbReference type="Pfam" id="PF13709">
    <property type="entry name" value="DUF4159"/>
    <property type="match status" value="2"/>
</dbReference>
<protein>
    <recommendedName>
        <fullName evidence="1">DUF4159 domain-containing protein</fullName>
    </recommendedName>
</protein>
<organism evidence="2">
    <name type="scientific">marine sediment metagenome</name>
    <dbReference type="NCBI Taxonomy" id="412755"/>
    <lineage>
        <taxon>unclassified sequences</taxon>
        <taxon>metagenomes</taxon>
        <taxon>ecological metagenomes</taxon>
    </lineage>
</organism>
<gene>
    <name evidence="2" type="ORF">LCGC14_0162620</name>
</gene>